<reference evidence="1 2" key="1">
    <citation type="submission" date="2011-06" db="EMBL/GenBank/DDBJ databases">
        <title>The Genome Sequence of Fusarium oxysporum FOSC 3-a.</title>
        <authorList>
            <consortium name="The Broad Institute Genome Sequencing Platform"/>
            <person name="Ma L.-J."/>
            <person name="Gale L.R."/>
            <person name="Schwartz D.C."/>
            <person name="Zhou S."/>
            <person name="Corby-Kistler H."/>
            <person name="Young S.K."/>
            <person name="Zeng Q."/>
            <person name="Gargeya S."/>
            <person name="Fitzgerald M."/>
            <person name="Haas B."/>
            <person name="Abouelleil A."/>
            <person name="Alvarado L."/>
            <person name="Arachchi H.M."/>
            <person name="Berlin A."/>
            <person name="Brown A."/>
            <person name="Chapman S.B."/>
            <person name="Chen Z."/>
            <person name="Dunbar C."/>
            <person name="Freedman E."/>
            <person name="Gearin G."/>
            <person name="Gellesch M."/>
            <person name="Goldberg J."/>
            <person name="Griggs A."/>
            <person name="Gujja S."/>
            <person name="Heiman D."/>
            <person name="Howarth C."/>
            <person name="Larson L."/>
            <person name="Lui A."/>
            <person name="MacDonald P.J.P."/>
            <person name="Mehta T."/>
            <person name="Montmayeur A."/>
            <person name="Murphy C."/>
            <person name="Neiman D."/>
            <person name="Pearson M."/>
            <person name="Priest M."/>
            <person name="Roberts A."/>
            <person name="Saif S."/>
            <person name="Shea T."/>
            <person name="Shenoy N."/>
            <person name="Sisk P."/>
            <person name="Stolte C."/>
            <person name="Sykes S."/>
            <person name="Wortman J."/>
            <person name="Nusbaum C."/>
            <person name="Birren B."/>
        </authorList>
    </citation>
    <scope>NUCLEOTIDE SEQUENCE [LARGE SCALE GENOMIC DNA]</scope>
    <source>
        <strain evidence="2">FOSC 3-a</strain>
    </source>
</reference>
<dbReference type="InterPro" id="IPR011990">
    <property type="entry name" value="TPR-like_helical_dom_sf"/>
</dbReference>
<dbReference type="HOGENOM" id="CLU_533933_0_0_1"/>
<protein>
    <recommendedName>
        <fullName evidence="3">NB-ARC domain-containing protein</fullName>
    </recommendedName>
</protein>
<dbReference type="PANTHER" id="PTHR46082:SF6">
    <property type="entry name" value="AAA+ ATPASE DOMAIN-CONTAINING PROTEIN-RELATED"/>
    <property type="match status" value="1"/>
</dbReference>
<accession>W9J5Y3</accession>
<dbReference type="Pfam" id="PF13424">
    <property type="entry name" value="TPR_12"/>
    <property type="match status" value="2"/>
</dbReference>
<dbReference type="InterPro" id="IPR053137">
    <property type="entry name" value="NLR-like"/>
</dbReference>
<dbReference type="Proteomes" id="UP000030753">
    <property type="component" value="Unassembled WGS sequence"/>
</dbReference>
<dbReference type="Gene3D" id="1.25.40.10">
    <property type="entry name" value="Tetratricopeptide repeat domain"/>
    <property type="match status" value="2"/>
</dbReference>
<proteinExistence type="predicted"/>
<dbReference type="PANTHER" id="PTHR46082">
    <property type="entry name" value="ATP/GTP-BINDING PROTEIN-RELATED"/>
    <property type="match status" value="1"/>
</dbReference>
<dbReference type="SUPFAM" id="SSF52540">
    <property type="entry name" value="P-loop containing nucleoside triphosphate hydrolases"/>
    <property type="match status" value="1"/>
</dbReference>
<dbReference type="InterPro" id="IPR027417">
    <property type="entry name" value="P-loop_NTPase"/>
</dbReference>
<dbReference type="OrthoDB" id="1658288at2759"/>
<dbReference type="EMBL" id="JH717839">
    <property type="protein sequence ID" value="EWZ00222.1"/>
    <property type="molecule type" value="Genomic_DNA"/>
</dbReference>
<dbReference type="SUPFAM" id="SSF48452">
    <property type="entry name" value="TPR-like"/>
    <property type="match status" value="2"/>
</dbReference>
<evidence type="ECO:0000313" key="1">
    <source>
        <dbReference type="EMBL" id="EWZ00222.1"/>
    </source>
</evidence>
<dbReference type="AlphaFoldDB" id="W9J5Y3"/>
<evidence type="ECO:0008006" key="3">
    <source>
        <dbReference type="Google" id="ProtNLM"/>
    </source>
</evidence>
<sequence>MTWVSRPDNTRWLLIFDNVDQEHQRGGAYGSYDLRKYLQADHGSILVTTRLSRLQQLGDSKELTNVDHGLSLAIMEEWYGDKLDPDPCSKELLELLELLEGLPLALAQAGSFLRETGIDIPTYLQNYHLQWDRLMSSEDSPLVDYEHGSVATTSVAVWLSNIARDTLRFAKAMGLLLRYSMIQARVEPRGSYTIHPVVHRWVLNLEADAQKKREFASLALCLVGHSVPHKTSTAYWTLDQRLLPHADSCSFWIRQPEFKQEQNPFESVAIGSLGLLYDDLDKGSQAEEMHVQAMWGLEKTFGREHETTLVIMNNLATSYANLGKKDEAQEIFDRVLQGKEKVYGHDHPSTLHTISNLASLYTGQGKLSEAKELCIRALNGMERTLELDDIPGHLPRYISILETTFTLGHIFTQQMQLAKAEELFNMACMGYQRERGNDHPRTLDAFFYLGQVLFLQGKLIQAKEMIEKSVEGYRKTLGPTNEQTLRRTSFLEALFASR</sequence>
<evidence type="ECO:0000313" key="2">
    <source>
        <dbReference type="Proteomes" id="UP000030753"/>
    </source>
</evidence>
<name>W9J5Y3_FUSOX</name>
<organism evidence="1 2">
    <name type="scientific">Fusarium oxysporum NRRL 32931</name>
    <dbReference type="NCBI Taxonomy" id="660029"/>
    <lineage>
        <taxon>Eukaryota</taxon>
        <taxon>Fungi</taxon>
        <taxon>Dikarya</taxon>
        <taxon>Ascomycota</taxon>
        <taxon>Pezizomycotina</taxon>
        <taxon>Sordariomycetes</taxon>
        <taxon>Hypocreomycetidae</taxon>
        <taxon>Hypocreales</taxon>
        <taxon>Nectriaceae</taxon>
        <taxon>Fusarium</taxon>
        <taxon>Fusarium oxysporum species complex</taxon>
    </lineage>
</organism>
<gene>
    <name evidence="1" type="ORF">FOYG_00109</name>
</gene>